<keyword evidence="3" id="KW-1185">Reference proteome</keyword>
<evidence type="ECO:0000313" key="2">
    <source>
        <dbReference type="EMBL" id="SJZ71860.1"/>
    </source>
</evidence>
<name>A0A1T4MXP7_9LACT</name>
<evidence type="ECO:0000313" key="3">
    <source>
        <dbReference type="Proteomes" id="UP000189941"/>
    </source>
</evidence>
<comment type="similarity">
    <text evidence="1">Belongs to the UPF0236 family.</text>
</comment>
<protein>
    <submittedName>
        <fullName evidence="2">Uncharacterized protein family (UPF0236)</fullName>
    </submittedName>
</protein>
<organism evidence="2 3">
    <name type="scientific">Globicatella sulfidifaciens DSM 15739</name>
    <dbReference type="NCBI Taxonomy" id="1121925"/>
    <lineage>
        <taxon>Bacteria</taxon>
        <taxon>Bacillati</taxon>
        <taxon>Bacillota</taxon>
        <taxon>Bacilli</taxon>
        <taxon>Lactobacillales</taxon>
        <taxon>Aerococcaceae</taxon>
        <taxon>Globicatella</taxon>
    </lineage>
</organism>
<dbReference type="Proteomes" id="UP000189941">
    <property type="component" value="Unassembled WGS sequence"/>
</dbReference>
<dbReference type="InterPro" id="IPR009620">
    <property type="entry name" value="UPF0236"/>
</dbReference>
<reference evidence="3" key="1">
    <citation type="submission" date="2017-02" db="EMBL/GenBank/DDBJ databases">
        <authorList>
            <person name="Varghese N."/>
            <person name="Submissions S."/>
        </authorList>
    </citation>
    <scope>NUCLEOTIDE SEQUENCE [LARGE SCALE GENOMIC DNA]</scope>
    <source>
        <strain evidence="3">DSM 15739</strain>
    </source>
</reference>
<dbReference type="STRING" id="1121925.SAMN02746011_01581"/>
<dbReference type="AlphaFoldDB" id="A0A1T4MXP7"/>
<feature type="non-terminal residue" evidence="2">
    <location>
        <position position="112"/>
    </location>
</feature>
<evidence type="ECO:0000256" key="1">
    <source>
        <dbReference type="ARBA" id="ARBA00006539"/>
    </source>
</evidence>
<proteinExistence type="inferred from homology"/>
<accession>A0A1T4MXP7</accession>
<dbReference type="Pfam" id="PF06782">
    <property type="entry name" value="UPF0236"/>
    <property type="match status" value="1"/>
</dbReference>
<dbReference type="RefSeq" id="WP_200803015.1">
    <property type="nucleotide sequence ID" value="NZ_FUWO01000015.1"/>
</dbReference>
<sequence length="112" mass="12921">MSIITQIMQEVSKMMQDLYNQAIQGEVDFSTCIQTISDTMRQLSVDLGEDLCTTIEESLFESPGRKARYSVHRSNDEKTISTLIGDIKLSRRYYKDKQTGEFCYLLDDFLSL</sequence>
<gene>
    <name evidence="2" type="ORF">SAMN02746011_01581</name>
</gene>
<dbReference type="EMBL" id="FUWO01000015">
    <property type="protein sequence ID" value="SJZ71860.1"/>
    <property type="molecule type" value="Genomic_DNA"/>
</dbReference>